<gene>
    <name evidence="1" type="ORF">BN863_28930</name>
</gene>
<evidence type="ECO:0000313" key="1">
    <source>
        <dbReference type="EMBL" id="CDF80605.1"/>
    </source>
</evidence>
<reference evidence="1 2" key="1">
    <citation type="journal article" date="2013" name="Appl. Environ. Microbiol.">
        <title>The genome of the alga-associated marine flavobacterium Formosa agariphila KMM 3901T reveals a broad potential for degradation of algal polysaccharides.</title>
        <authorList>
            <person name="Mann A.J."/>
            <person name="Hahnke R.L."/>
            <person name="Huang S."/>
            <person name="Werner J."/>
            <person name="Xing P."/>
            <person name="Barbeyron T."/>
            <person name="Huettel B."/>
            <person name="Stueber K."/>
            <person name="Reinhardt R."/>
            <person name="Harder J."/>
            <person name="Gloeckner F.O."/>
            <person name="Amann R.I."/>
            <person name="Teeling H."/>
        </authorList>
    </citation>
    <scope>NUCLEOTIDE SEQUENCE [LARGE SCALE GENOMIC DNA]</scope>
    <source>
        <strain evidence="2">DSM 15362 / KCTC 12365 / LMG 23005 / KMM 3901</strain>
    </source>
</reference>
<name>T2KPB7_FORAG</name>
<keyword evidence="2" id="KW-1185">Reference proteome</keyword>
<protein>
    <submittedName>
        <fullName evidence="1">Uncharacterized protein</fullName>
    </submittedName>
</protein>
<dbReference type="AlphaFoldDB" id="T2KPB7"/>
<dbReference type="Proteomes" id="UP000016160">
    <property type="component" value="Chromosome"/>
</dbReference>
<dbReference type="PATRIC" id="fig|1347342.6.peg.2911"/>
<dbReference type="RefSeq" id="WP_038531852.1">
    <property type="nucleotide sequence ID" value="NZ_HG315671.1"/>
</dbReference>
<dbReference type="STRING" id="1347342.BN863_28930"/>
<sequence length="97" mass="11544">MTRTQYTNHLLNILAFDAIIQHLSIACRYWLHREIVTNSKNVIDEAIVSTASSHIMQLSETIINNNWQRPELRYNSDRELEYLDGLFWKKFNPKDHV</sequence>
<dbReference type="HOGENOM" id="CLU_2342650_0_0_10"/>
<organism evidence="1 2">
    <name type="scientific">Formosa agariphila (strain DSM 15362 / KCTC 12365 / LMG 23005 / KMM 3901 / M-2Alg 35-1)</name>
    <dbReference type="NCBI Taxonomy" id="1347342"/>
    <lineage>
        <taxon>Bacteria</taxon>
        <taxon>Pseudomonadati</taxon>
        <taxon>Bacteroidota</taxon>
        <taxon>Flavobacteriia</taxon>
        <taxon>Flavobacteriales</taxon>
        <taxon>Flavobacteriaceae</taxon>
        <taxon>Formosa</taxon>
    </lineage>
</organism>
<evidence type="ECO:0000313" key="2">
    <source>
        <dbReference type="Proteomes" id="UP000016160"/>
    </source>
</evidence>
<dbReference type="EMBL" id="HG315671">
    <property type="protein sequence ID" value="CDF80605.1"/>
    <property type="molecule type" value="Genomic_DNA"/>
</dbReference>
<dbReference type="OrthoDB" id="9906916at2"/>
<proteinExistence type="predicted"/>
<accession>T2KPB7</accession>